<dbReference type="GO" id="GO:0005634">
    <property type="term" value="C:nucleus"/>
    <property type="evidence" value="ECO:0007669"/>
    <property type="project" value="TreeGrafter"/>
</dbReference>
<dbReference type="Pfam" id="PF00270">
    <property type="entry name" value="DEAD"/>
    <property type="match status" value="1"/>
</dbReference>
<dbReference type="Pfam" id="PF00271">
    <property type="entry name" value="Helicase_C"/>
    <property type="match status" value="1"/>
</dbReference>
<reference evidence="20" key="1">
    <citation type="journal article" date="2023" name="Mol. Phylogenet. Evol.">
        <title>Genome-scale phylogeny and comparative genomics of the fungal order Sordariales.</title>
        <authorList>
            <person name="Hensen N."/>
            <person name="Bonometti L."/>
            <person name="Westerberg I."/>
            <person name="Brannstrom I.O."/>
            <person name="Guillou S."/>
            <person name="Cros-Aarteil S."/>
            <person name="Calhoun S."/>
            <person name="Haridas S."/>
            <person name="Kuo A."/>
            <person name="Mondo S."/>
            <person name="Pangilinan J."/>
            <person name="Riley R."/>
            <person name="LaButti K."/>
            <person name="Andreopoulos B."/>
            <person name="Lipzen A."/>
            <person name="Chen C."/>
            <person name="Yan M."/>
            <person name="Daum C."/>
            <person name="Ng V."/>
            <person name="Clum A."/>
            <person name="Steindorff A."/>
            <person name="Ohm R.A."/>
            <person name="Martin F."/>
            <person name="Silar P."/>
            <person name="Natvig D.O."/>
            <person name="Lalanne C."/>
            <person name="Gautier V."/>
            <person name="Ament-Velasquez S.L."/>
            <person name="Kruys A."/>
            <person name="Hutchinson M.I."/>
            <person name="Powell A.J."/>
            <person name="Barry K."/>
            <person name="Miller A.N."/>
            <person name="Grigoriev I.V."/>
            <person name="Debuchy R."/>
            <person name="Gladieux P."/>
            <person name="Hiltunen Thoren M."/>
            <person name="Johannesson H."/>
        </authorList>
    </citation>
    <scope>NUCLEOTIDE SEQUENCE</scope>
    <source>
        <strain evidence="20">CBS 141.50</strain>
    </source>
</reference>
<dbReference type="InterPro" id="IPR011545">
    <property type="entry name" value="DEAD/DEAH_box_helicase_dom"/>
</dbReference>
<evidence type="ECO:0000256" key="7">
    <source>
        <dbReference type="ARBA" id="ARBA00022801"/>
    </source>
</evidence>
<organism evidence="20 21">
    <name type="scientific">Dichotomopilus funicola</name>
    <dbReference type="NCBI Taxonomy" id="1934379"/>
    <lineage>
        <taxon>Eukaryota</taxon>
        <taxon>Fungi</taxon>
        <taxon>Dikarya</taxon>
        <taxon>Ascomycota</taxon>
        <taxon>Pezizomycotina</taxon>
        <taxon>Sordariomycetes</taxon>
        <taxon>Sordariomycetidae</taxon>
        <taxon>Sordariales</taxon>
        <taxon>Chaetomiaceae</taxon>
        <taxon>Dichotomopilus</taxon>
    </lineage>
</organism>
<comment type="cofactor">
    <cofactor evidence="1">
        <name>Mn(2+)</name>
        <dbReference type="ChEBI" id="CHEBI:29035"/>
    </cofactor>
</comment>
<dbReference type="PROSITE" id="PS51194">
    <property type="entry name" value="HELICASE_CTER"/>
    <property type="match status" value="1"/>
</dbReference>
<evidence type="ECO:0000259" key="16">
    <source>
        <dbReference type="PROSITE" id="PS50142"/>
    </source>
</evidence>
<feature type="domain" description="RNase III" evidence="16">
    <location>
        <begin position="1018"/>
        <end position="1151"/>
    </location>
</feature>
<dbReference type="GO" id="GO:0004386">
    <property type="term" value="F:helicase activity"/>
    <property type="evidence" value="ECO:0007669"/>
    <property type="project" value="UniProtKB-KW"/>
</dbReference>
<protein>
    <recommendedName>
        <fullName evidence="22">Dicer-like protein 2</fullName>
    </recommendedName>
</protein>
<dbReference type="InterPro" id="IPR014001">
    <property type="entry name" value="Helicase_ATP-bd"/>
</dbReference>
<dbReference type="InterPro" id="IPR000999">
    <property type="entry name" value="RNase_III_dom"/>
</dbReference>
<feature type="domain" description="Helicase C-terminal" evidence="18">
    <location>
        <begin position="425"/>
        <end position="597"/>
    </location>
</feature>
<dbReference type="GO" id="GO:0005737">
    <property type="term" value="C:cytoplasm"/>
    <property type="evidence" value="ECO:0007669"/>
    <property type="project" value="TreeGrafter"/>
</dbReference>
<evidence type="ECO:0000256" key="15">
    <source>
        <dbReference type="SAM" id="MobiDB-lite"/>
    </source>
</evidence>
<evidence type="ECO:0000256" key="14">
    <source>
        <dbReference type="PROSITE-ProRule" id="PRU00657"/>
    </source>
</evidence>
<accession>A0AAN6V8L4</accession>
<dbReference type="Pfam" id="PF03368">
    <property type="entry name" value="Dicer_dimer"/>
    <property type="match status" value="1"/>
</dbReference>
<keyword evidence="7" id="KW-0378">Hydrolase</keyword>
<evidence type="ECO:0000256" key="10">
    <source>
        <dbReference type="ARBA" id="ARBA00022842"/>
    </source>
</evidence>
<evidence type="ECO:0000256" key="3">
    <source>
        <dbReference type="ARBA" id="ARBA00022721"/>
    </source>
</evidence>
<comment type="similarity">
    <text evidence="14">Belongs to the helicase family. Dicer subfamily.</text>
</comment>
<evidence type="ECO:0000256" key="5">
    <source>
        <dbReference type="ARBA" id="ARBA00022737"/>
    </source>
</evidence>
<feature type="compositionally biased region" description="Acidic residues" evidence="15">
    <location>
        <begin position="20"/>
        <end position="32"/>
    </location>
</feature>
<keyword evidence="8" id="KW-0347">Helicase</keyword>
<dbReference type="InterPro" id="IPR027417">
    <property type="entry name" value="P-loop_NTPase"/>
</dbReference>
<dbReference type="PROSITE" id="PS51327">
    <property type="entry name" value="DICER_DSRBF"/>
    <property type="match status" value="1"/>
</dbReference>
<feature type="domain" description="RNase III" evidence="16">
    <location>
        <begin position="1192"/>
        <end position="1391"/>
    </location>
</feature>
<name>A0AAN6V8L4_9PEZI</name>
<evidence type="ECO:0000256" key="2">
    <source>
        <dbReference type="ARBA" id="ARBA00001946"/>
    </source>
</evidence>
<keyword evidence="10" id="KW-0460">Magnesium</keyword>
<dbReference type="Proteomes" id="UP001302676">
    <property type="component" value="Unassembled WGS sequence"/>
</dbReference>
<gene>
    <name evidence="20" type="ORF">C8A04DRAFT_9801</name>
</gene>
<dbReference type="RefSeq" id="XP_062639835.1">
    <property type="nucleotide sequence ID" value="XM_062785634.1"/>
</dbReference>
<feature type="domain" description="Helicase ATP-binding" evidence="17">
    <location>
        <begin position="84"/>
        <end position="261"/>
    </location>
</feature>
<sequence>MPGNGAGGLPAGRHRRGIIIEEESDAPSESEDGSTASFSSDDRLSEAGETASALSSSSPLESDEPLDVVIPAVKMTARAYQLEMLEESLKQNVIVAMDTGSGKTQVAILRIQKELENSDKIAWFLAPTVALAEQQYEAIRAQIPGVQSKLIRGCDNVDAWSTKPGVWDAVLFNTRIVVSTYQILSDAVAHAFVPLASIGLIVIDEAHNPVRKNPVARLMREHYAPNKARGLPVPHILGLTASPLMTSNLDDLEVLENTLNAICKTPSKHRDELLAQVNRPEMRTVSYGDGTDADAPVPDTPTMTKLKRAYQSLDLREDPYILHLKASKSQRDRDKLKKAIMTKKTYSRLQMESFCNRAKEMCKVFGPWAADYYIHRVIVSFLQDPIAPSQPNDSLAEQERKYLAAAFAQVEAEPPSGPPTDLSARVDALIGTLEAHPGNPIGIVFVKERAAVAVLSHILAVHPRTAGRYRVGSMVGTSKVPNKRDDFLDLSQKDYLLSLQAFRKGTINLVVATSVLEEGIDVPACNLVICFDELSNLKSFIQRRGRARMAASQLYLLVQNESDAATRDWQNLEREMKKKYEDDMRENQRLEAIEDNRGGGDGESGSVEDYPVLRNDETGAQITLLDARQHLEHFCAILSTRKFVDWSPFFIVHDLDGNPVDAHTPGLRKATVHLPVSLAPELRTFRSLFAWSSEANAIKDAAFQAYKGMYEVGLVGKHMLPIRETDLLKEVEPRAGLAAVREQMNPWPAVAQGWKRDNTLISRAKVTISKNDGTASADMEISLPVPIPDMDPFDIFWGDPVGWRVSMQRGSGISSSSGTDMVREDSQPDHSSALLASAFGHRWKIDDTKTYPVRFTSPDRDLRAISDDPPLTPEAIATMGQSTHLVRDKLNQKHPYFYLSWLNTKPSPDLVQKGSRDLEGAPSDVPYAVVKAWPRPTGSFRPPTANTIALEAQAAADSAADPTTGVARPYPRVLPAENLYVDSTPAVYAYVGMMAPAITHALEWYFVAKDLLESRLEGTGIGDVGMVVTAISTSGTRGPRDYERVEFLGDSILKLCTTVNCSANYLMYPEGFLSPLKDKIVSNARLFRAAVDFGLDRYILHKAFTLHRWRPTYIEDLLASPPSATGVRQMSTKTLADVVEALIGTAFLSGGMSNALACTSLFLPDIEWNSLEHGREVLYNEAPHDEELPVTMRRVEELIGYTFTKKSLLVEAMTHPSCNGPGIRASLDRLEFLGDAILDYVIVNKLFSLSDPKPLENSELHLFRTALVNADILGFMVLEWCLPADGPPSSTATTTNNGQKTPDVNTNFLPAHLHPTTTPIPLWTFLRHASPDLGAMQQATILRHASLRGPILHALHHGPNYPWALFAHLQLNKFYSDIFESVLGAVWVDSGSLEACEQVVEKSGLGGLLRRLVAGGVWCLHPKEELGILAARLASNAAGEREEEGVVGETERLFKCEVVVGGEVVGRATGAVTKEEARTRAAEKACAVLKGRASKS</sequence>
<dbReference type="Pfam" id="PF00035">
    <property type="entry name" value="dsrm"/>
    <property type="match status" value="1"/>
</dbReference>
<dbReference type="Gene3D" id="1.10.1520.10">
    <property type="entry name" value="Ribonuclease III domain"/>
    <property type="match status" value="2"/>
</dbReference>
<dbReference type="InterPro" id="IPR036389">
    <property type="entry name" value="RNase_III_sf"/>
</dbReference>
<dbReference type="GeneID" id="87822247"/>
<keyword evidence="4" id="KW-0479">Metal-binding</keyword>
<evidence type="ECO:0000256" key="1">
    <source>
        <dbReference type="ARBA" id="ARBA00001936"/>
    </source>
</evidence>
<dbReference type="GO" id="GO:0030422">
    <property type="term" value="P:siRNA processing"/>
    <property type="evidence" value="ECO:0007669"/>
    <property type="project" value="TreeGrafter"/>
</dbReference>
<keyword evidence="6" id="KW-0547">Nucleotide-binding</keyword>
<evidence type="ECO:0000256" key="4">
    <source>
        <dbReference type="ARBA" id="ARBA00022723"/>
    </source>
</evidence>
<dbReference type="CDD" id="cd00593">
    <property type="entry name" value="RIBOc"/>
    <property type="match status" value="2"/>
</dbReference>
<comment type="caution">
    <text evidence="20">The sequence shown here is derived from an EMBL/GenBank/DDBJ whole genome shotgun (WGS) entry which is preliminary data.</text>
</comment>
<evidence type="ECO:0000256" key="12">
    <source>
        <dbReference type="ARBA" id="ARBA00023118"/>
    </source>
</evidence>
<dbReference type="Gene3D" id="3.40.50.300">
    <property type="entry name" value="P-loop containing nucleotide triphosphate hydrolases"/>
    <property type="match status" value="2"/>
</dbReference>
<dbReference type="GO" id="GO:0050688">
    <property type="term" value="P:regulation of defense response to virus"/>
    <property type="evidence" value="ECO:0007669"/>
    <property type="project" value="UniProtKB-KW"/>
</dbReference>
<dbReference type="PROSITE" id="PS50142">
    <property type="entry name" value="RNASE_3_2"/>
    <property type="match status" value="2"/>
</dbReference>
<dbReference type="PROSITE" id="PS00517">
    <property type="entry name" value="RNASE_3_1"/>
    <property type="match status" value="1"/>
</dbReference>
<dbReference type="SMART" id="SM00535">
    <property type="entry name" value="RIBOc"/>
    <property type="match status" value="2"/>
</dbReference>
<dbReference type="SUPFAM" id="SSF69065">
    <property type="entry name" value="RNase III domain-like"/>
    <property type="match status" value="2"/>
</dbReference>
<dbReference type="InterPro" id="IPR005034">
    <property type="entry name" value="Dicer_dimerisation"/>
</dbReference>
<dbReference type="Pfam" id="PF00636">
    <property type="entry name" value="Ribonuclease_3"/>
    <property type="match status" value="2"/>
</dbReference>
<dbReference type="Gene3D" id="3.30.160.380">
    <property type="entry name" value="Dicer dimerisation domain"/>
    <property type="match status" value="1"/>
</dbReference>
<dbReference type="InterPro" id="IPR001650">
    <property type="entry name" value="Helicase_C-like"/>
</dbReference>
<reference evidence="20" key="2">
    <citation type="submission" date="2023-05" db="EMBL/GenBank/DDBJ databases">
        <authorList>
            <consortium name="Lawrence Berkeley National Laboratory"/>
            <person name="Steindorff A."/>
            <person name="Hensen N."/>
            <person name="Bonometti L."/>
            <person name="Westerberg I."/>
            <person name="Brannstrom I.O."/>
            <person name="Guillou S."/>
            <person name="Cros-Aarteil S."/>
            <person name="Calhoun S."/>
            <person name="Haridas S."/>
            <person name="Kuo A."/>
            <person name="Mondo S."/>
            <person name="Pangilinan J."/>
            <person name="Riley R."/>
            <person name="Labutti K."/>
            <person name="Andreopoulos B."/>
            <person name="Lipzen A."/>
            <person name="Chen C."/>
            <person name="Yanf M."/>
            <person name="Daum C."/>
            <person name="Ng V."/>
            <person name="Clum A."/>
            <person name="Ohm R."/>
            <person name="Martin F."/>
            <person name="Silar P."/>
            <person name="Natvig D."/>
            <person name="Lalanne C."/>
            <person name="Gautier V."/>
            <person name="Ament-Velasquez S.L."/>
            <person name="Kruys A."/>
            <person name="Hutchinson M.I."/>
            <person name="Powell A.J."/>
            <person name="Barry K."/>
            <person name="Miller A.N."/>
            <person name="Grigoriev I.V."/>
            <person name="Debuchy R."/>
            <person name="Gladieux P."/>
            <person name="Thoren M.H."/>
            <person name="Johannesson H."/>
        </authorList>
    </citation>
    <scope>NUCLEOTIDE SEQUENCE</scope>
    <source>
        <strain evidence="20">CBS 141.50</strain>
    </source>
</reference>
<evidence type="ECO:0000256" key="9">
    <source>
        <dbReference type="ARBA" id="ARBA00022840"/>
    </source>
</evidence>
<dbReference type="Gene3D" id="3.30.160.20">
    <property type="match status" value="1"/>
</dbReference>
<evidence type="ECO:0000256" key="11">
    <source>
        <dbReference type="ARBA" id="ARBA00022884"/>
    </source>
</evidence>
<feature type="compositionally biased region" description="Gly residues" evidence="15">
    <location>
        <begin position="1"/>
        <end position="10"/>
    </location>
</feature>
<evidence type="ECO:0000256" key="13">
    <source>
        <dbReference type="ARBA" id="ARBA00023211"/>
    </source>
</evidence>
<feature type="compositionally biased region" description="Basic and acidic residues" evidence="15">
    <location>
        <begin position="591"/>
        <end position="600"/>
    </location>
</feature>
<keyword evidence="12" id="KW-0051">Antiviral defense</keyword>
<evidence type="ECO:0000259" key="19">
    <source>
        <dbReference type="PROSITE" id="PS51327"/>
    </source>
</evidence>
<dbReference type="EMBL" id="MU853561">
    <property type="protein sequence ID" value="KAK4146464.1"/>
    <property type="molecule type" value="Genomic_DNA"/>
</dbReference>
<dbReference type="GO" id="GO:0046872">
    <property type="term" value="F:metal ion binding"/>
    <property type="evidence" value="ECO:0007669"/>
    <property type="project" value="UniProtKB-KW"/>
</dbReference>
<keyword evidence="13" id="KW-0464">Manganese</keyword>
<keyword evidence="5" id="KW-0677">Repeat</keyword>
<feature type="region of interest" description="Disordered" evidence="15">
    <location>
        <begin position="591"/>
        <end position="610"/>
    </location>
</feature>
<dbReference type="InterPro" id="IPR014720">
    <property type="entry name" value="dsRBD_dom"/>
</dbReference>
<dbReference type="GO" id="GO:0003723">
    <property type="term" value="F:RNA binding"/>
    <property type="evidence" value="ECO:0007669"/>
    <property type="project" value="UniProtKB-UniRule"/>
</dbReference>
<evidence type="ECO:0000313" key="21">
    <source>
        <dbReference type="Proteomes" id="UP001302676"/>
    </source>
</evidence>
<evidence type="ECO:0000256" key="8">
    <source>
        <dbReference type="ARBA" id="ARBA00022806"/>
    </source>
</evidence>
<evidence type="ECO:0000259" key="18">
    <source>
        <dbReference type="PROSITE" id="PS51194"/>
    </source>
</evidence>
<dbReference type="PANTHER" id="PTHR14950:SF37">
    <property type="entry name" value="ENDORIBONUCLEASE DICER"/>
    <property type="match status" value="1"/>
</dbReference>
<comment type="cofactor">
    <cofactor evidence="2">
        <name>Mg(2+)</name>
        <dbReference type="ChEBI" id="CHEBI:18420"/>
    </cofactor>
</comment>
<feature type="compositionally biased region" description="Low complexity" evidence="15">
    <location>
        <begin position="47"/>
        <end position="60"/>
    </location>
</feature>
<keyword evidence="9" id="KW-0067">ATP-binding</keyword>
<dbReference type="SMART" id="SM00490">
    <property type="entry name" value="HELICc"/>
    <property type="match status" value="1"/>
</dbReference>
<feature type="region of interest" description="Disordered" evidence="15">
    <location>
        <begin position="1"/>
        <end position="62"/>
    </location>
</feature>
<dbReference type="SMART" id="SM00487">
    <property type="entry name" value="DEXDc"/>
    <property type="match status" value="1"/>
</dbReference>
<dbReference type="SUPFAM" id="SSF54768">
    <property type="entry name" value="dsRNA-binding domain-like"/>
    <property type="match status" value="1"/>
</dbReference>
<keyword evidence="11 14" id="KW-0694">RNA-binding</keyword>
<dbReference type="PANTHER" id="PTHR14950">
    <property type="entry name" value="DICER-RELATED"/>
    <property type="match status" value="1"/>
</dbReference>
<feature type="domain" description="Dicer dsRNA-binding fold" evidence="19">
    <location>
        <begin position="627"/>
        <end position="729"/>
    </location>
</feature>
<evidence type="ECO:0000256" key="6">
    <source>
        <dbReference type="ARBA" id="ARBA00022741"/>
    </source>
</evidence>
<dbReference type="InterPro" id="IPR038248">
    <property type="entry name" value="Dicer_dimer_sf"/>
</dbReference>
<evidence type="ECO:0008006" key="22">
    <source>
        <dbReference type="Google" id="ProtNLM"/>
    </source>
</evidence>
<evidence type="ECO:0000259" key="17">
    <source>
        <dbReference type="PROSITE" id="PS51192"/>
    </source>
</evidence>
<dbReference type="GO" id="GO:0051607">
    <property type="term" value="P:defense response to virus"/>
    <property type="evidence" value="ECO:0007669"/>
    <property type="project" value="UniProtKB-KW"/>
</dbReference>
<dbReference type="GO" id="GO:0004525">
    <property type="term" value="F:ribonuclease III activity"/>
    <property type="evidence" value="ECO:0007669"/>
    <property type="project" value="InterPro"/>
</dbReference>
<proteinExistence type="inferred from homology"/>
<dbReference type="PROSITE" id="PS51192">
    <property type="entry name" value="HELICASE_ATP_BIND_1"/>
    <property type="match status" value="1"/>
</dbReference>
<dbReference type="GO" id="GO:0005524">
    <property type="term" value="F:ATP binding"/>
    <property type="evidence" value="ECO:0007669"/>
    <property type="project" value="UniProtKB-KW"/>
</dbReference>
<dbReference type="CDD" id="cd18034">
    <property type="entry name" value="DEXHc_dicer"/>
    <property type="match status" value="1"/>
</dbReference>
<dbReference type="SUPFAM" id="SSF52540">
    <property type="entry name" value="P-loop containing nucleoside triphosphate hydrolases"/>
    <property type="match status" value="1"/>
</dbReference>
<keyword evidence="21" id="KW-1185">Reference proteome</keyword>
<keyword evidence="3" id="KW-0930">Antiviral protein</keyword>
<evidence type="ECO:0000313" key="20">
    <source>
        <dbReference type="EMBL" id="KAK4146464.1"/>
    </source>
</evidence>